<feature type="chain" id="PRO_5019353429" evidence="2">
    <location>
        <begin position="19"/>
        <end position="140"/>
    </location>
</feature>
<name>A0A448Z7C6_9STRA</name>
<dbReference type="AlphaFoldDB" id="A0A448Z7C6"/>
<keyword evidence="4" id="KW-1185">Reference proteome</keyword>
<keyword evidence="2" id="KW-0732">Signal</keyword>
<gene>
    <name evidence="3" type="ORF">PSNMU_V1.4_AUG-EV-PASAV3_0047660</name>
</gene>
<evidence type="ECO:0000256" key="1">
    <source>
        <dbReference type="SAM" id="MobiDB-lite"/>
    </source>
</evidence>
<evidence type="ECO:0000313" key="3">
    <source>
        <dbReference type="EMBL" id="VEU37929.1"/>
    </source>
</evidence>
<feature type="region of interest" description="Disordered" evidence="1">
    <location>
        <begin position="119"/>
        <end position="140"/>
    </location>
</feature>
<feature type="compositionally biased region" description="Acidic residues" evidence="1">
    <location>
        <begin position="121"/>
        <end position="140"/>
    </location>
</feature>
<dbReference type="OrthoDB" id="45376at2759"/>
<sequence length="140" mass="14737">MKIIGATIVASAFVSASAFTSTSTIGRPDLSLNASAIAKTRKQIAGLTKDNFESTLKEVEPFLLNDAGASFYAKSVKRIGAQAKALGVEVPADFAKDAKATKKRRERQDAYVKAKIAEAADAVEEEPAEEAAAEEGEASE</sequence>
<protein>
    <submittedName>
        <fullName evidence="3">Uncharacterized protein</fullName>
    </submittedName>
</protein>
<accession>A0A448Z7C6</accession>
<proteinExistence type="predicted"/>
<dbReference type="EMBL" id="CAACVS010000148">
    <property type="protein sequence ID" value="VEU37929.1"/>
    <property type="molecule type" value="Genomic_DNA"/>
</dbReference>
<dbReference type="Proteomes" id="UP000291116">
    <property type="component" value="Unassembled WGS sequence"/>
</dbReference>
<reference evidence="3 4" key="1">
    <citation type="submission" date="2019-01" db="EMBL/GenBank/DDBJ databases">
        <authorList>
            <person name="Ferrante I. M."/>
        </authorList>
    </citation>
    <scope>NUCLEOTIDE SEQUENCE [LARGE SCALE GENOMIC DNA]</scope>
    <source>
        <strain evidence="3 4">B856</strain>
    </source>
</reference>
<evidence type="ECO:0000313" key="4">
    <source>
        <dbReference type="Proteomes" id="UP000291116"/>
    </source>
</evidence>
<evidence type="ECO:0000256" key="2">
    <source>
        <dbReference type="SAM" id="SignalP"/>
    </source>
</evidence>
<feature type="signal peptide" evidence="2">
    <location>
        <begin position="1"/>
        <end position="18"/>
    </location>
</feature>
<organism evidence="3 4">
    <name type="scientific">Pseudo-nitzschia multistriata</name>
    <dbReference type="NCBI Taxonomy" id="183589"/>
    <lineage>
        <taxon>Eukaryota</taxon>
        <taxon>Sar</taxon>
        <taxon>Stramenopiles</taxon>
        <taxon>Ochrophyta</taxon>
        <taxon>Bacillariophyta</taxon>
        <taxon>Bacillariophyceae</taxon>
        <taxon>Bacillariophycidae</taxon>
        <taxon>Bacillariales</taxon>
        <taxon>Bacillariaceae</taxon>
        <taxon>Pseudo-nitzschia</taxon>
    </lineage>
</organism>